<proteinExistence type="predicted"/>
<feature type="domain" description="N-acetyltransferase" evidence="3">
    <location>
        <begin position="7"/>
        <end position="137"/>
    </location>
</feature>
<reference evidence="4 5" key="1">
    <citation type="journal article" date="2003" name="Int. J. Syst. Evol. Microbiol.">
        <title>Bacillus nealsonii sp. nov., isolated from a spacecraft-assembly facility, whose spores are gamma-radiation resistant.</title>
        <authorList>
            <person name="Venkateswaran K."/>
            <person name="Kempf M."/>
            <person name="Chen F."/>
            <person name="Satomi M."/>
            <person name="Nicholson W."/>
            <person name="Kern R."/>
        </authorList>
    </citation>
    <scope>NUCLEOTIDE SEQUENCE [LARGE SCALE GENOMIC DNA]</scope>
    <source>
        <strain evidence="4 5">FO-92</strain>
    </source>
</reference>
<dbReference type="PANTHER" id="PTHR43626:SF4">
    <property type="entry name" value="GCN5-RELATED N-ACETYLTRANSFERASE 2, CHLOROPLASTIC"/>
    <property type="match status" value="1"/>
</dbReference>
<dbReference type="Gene3D" id="3.40.630.30">
    <property type="match status" value="1"/>
</dbReference>
<dbReference type="InterPro" id="IPR000182">
    <property type="entry name" value="GNAT_dom"/>
</dbReference>
<dbReference type="Pfam" id="PF00583">
    <property type="entry name" value="Acetyltransf_1"/>
    <property type="match status" value="1"/>
</dbReference>
<gene>
    <name evidence="4" type="ORF">CWS01_11970</name>
</gene>
<organism evidence="4 5">
    <name type="scientific">Niallia nealsonii</name>
    <dbReference type="NCBI Taxonomy" id="115979"/>
    <lineage>
        <taxon>Bacteria</taxon>
        <taxon>Bacillati</taxon>
        <taxon>Bacillota</taxon>
        <taxon>Bacilli</taxon>
        <taxon>Bacillales</taxon>
        <taxon>Bacillaceae</taxon>
        <taxon>Niallia</taxon>
    </lineage>
</organism>
<dbReference type="GO" id="GO:0008080">
    <property type="term" value="F:N-acetyltransferase activity"/>
    <property type="evidence" value="ECO:0007669"/>
    <property type="project" value="InterPro"/>
</dbReference>
<dbReference type="SUPFAM" id="SSF55729">
    <property type="entry name" value="Acyl-CoA N-acyltransferases (Nat)"/>
    <property type="match status" value="1"/>
</dbReference>
<keyword evidence="5" id="KW-1185">Reference proteome</keyword>
<name>A0A2N0Z1E9_9BACI</name>
<keyword evidence="2" id="KW-0012">Acyltransferase</keyword>
<accession>A0A2N0Z1E9</accession>
<evidence type="ECO:0000259" key="3">
    <source>
        <dbReference type="PROSITE" id="PS51186"/>
    </source>
</evidence>
<evidence type="ECO:0000313" key="4">
    <source>
        <dbReference type="EMBL" id="PKG23331.1"/>
    </source>
</evidence>
<dbReference type="InterPro" id="IPR045039">
    <property type="entry name" value="NSI-like"/>
</dbReference>
<evidence type="ECO:0000256" key="2">
    <source>
        <dbReference type="ARBA" id="ARBA00023315"/>
    </source>
</evidence>
<comment type="caution">
    <text evidence="4">The sequence shown here is derived from an EMBL/GenBank/DDBJ whole genome shotgun (WGS) entry which is preliminary data.</text>
</comment>
<evidence type="ECO:0000313" key="5">
    <source>
        <dbReference type="Proteomes" id="UP000233375"/>
    </source>
</evidence>
<dbReference type="OrthoDB" id="9775804at2"/>
<keyword evidence="1 4" id="KW-0808">Transferase</keyword>
<dbReference type="EMBL" id="PISE01000025">
    <property type="protein sequence ID" value="PKG23331.1"/>
    <property type="molecule type" value="Genomic_DNA"/>
</dbReference>
<dbReference type="Proteomes" id="UP000233375">
    <property type="component" value="Unassembled WGS sequence"/>
</dbReference>
<dbReference type="CDD" id="cd04301">
    <property type="entry name" value="NAT_SF"/>
    <property type="match status" value="1"/>
</dbReference>
<dbReference type="InterPro" id="IPR016181">
    <property type="entry name" value="Acyl_CoA_acyltransferase"/>
</dbReference>
<dbReference type="RefSeq" id="WP_101177437.1">
    <property type="nucleotide sequence ID" value="NZ_PISE01000025.1"/>
</dbReference>
<sequence>MNYQAIINIPIFNNEVPELRELIGWGRRDKDYPALFERCNFWAGVRNENNKLIAFGYVCGMGLEHGYMEDIMVHPEYQGQGIGVRLVKELLRESKRFGLGIVTVTYAKNNTNFYKTCGFTHGAGGVWQSDKKKILFS</sequence>
<dbReference type="GO" id="GO:0005737">
    <property type="term" value="C:cytoplasm"/>
    <property type="evidence" value="ECO:0007669"/>
    <property type="project" value="TreeGrafter"/>
</dbReference>
<evidence type="ECO:0000256" key="1">
    <source>
        <dbReference type="ARBA" id="ARBA00022679"/>
    </source>
</evidence>
<protein>
    <submittedName>
        <fullName evidence="4">GNAT family N-acetyltransferase</fullName>
    </submittedName>
</protein>
<dbReference type="AlphaFoldDB" id="A0A2N0Z1E9"/>
<dbReference type="PANTHER" id="PTHR43626">
    <property type="entry name" value="ACYL-COA N-ACYLTRANSFERASE"/>
    <property type="match status" value="1"/>
</dbReference>
<dbReference type="PROSITE" id="PS51186">
    <property type="entry name" value="GNAT"/>
    <property type="match status" value="1"/>
</dbReference>